<dbReference type="KEGG" id="rml:FF011L_04890"/>
<dbReference type="InterPro" id="IPR002105">
    <property type="entry name" value="Dockerin_1_rpt"/>
</dbReference>
<feature type="compositionally biased region" description="Basic residues" evidence="1">
    <location>
        <begin position="1"/>
        <end position="11"/>
    </location>
</feature>
<feature type="region of interest" description="Disordered" evidence="1">
    <location>
        <begin position="1"/>
        <end position="23"/>
    </location>
</feature>
<proteinExistence type="predicted"/>
<keyword evidence="3" id="KW-1185">Reference proteome</keyword>
<gene>
    <name evidence="2" type="ORF">FF011L_04890</name>
</gene>
<feature type="region of interest" description="Disordered" evidence="1">
    <location>
        <begin position="2568"/>
        <end position="2589"/>
    </location>
</feature>
<accession>A0A517MA58</accession>
<dbReference type="GO" id="GO:0000272">
    <property type="term" value="P:polysaccharide catabolic process"/>
    <property type="evidence" value="ECO:0007669"/>
    <property type="project" value="InterPro"/>
</dbReference>
<name>A0A517MA58_9BACT</name>
<dbReference type="OrthoDB" id="218636at2"/>
<dbReference type="GO" id="GO:0004553">
    <property type="term" value="F:hydrolase activity, hydrolyzing O-glycosyl compounds"/>
    <property type="evidence" value="ECO:0007669"/>
    <property type="project" value="InterPro"/>
</dbReference>
<sequence>MKNNNRRRNRIHLSSAEKQRRAIRRRRESKLRFETLEDRRLLATFAEAGAILNLELEAGESVGIVANANTYELTITGGTGNWTGSNSGNVTGAGSNPLTVTAAGQIQFDTINITDAGTNANTSVTFDGGVGDYTDAFSIALTDALAGNITFAANSNFDTADGILTAQTTAAITVNAGVGVTQTNGTLSLSAGTSITAPGIDNGIADITAPTISLAAGGTAAIGNSAANRVEVDAGTLNATTVGNHIWLADTAGGVALGNLDAGSAMILLDVNGPITDGNGPAVNLTAGNGVNLTTTGPGSAIGTVGDPIETAIGALSATTNDGGIFVADSNAPGLIVNAVVAKQGGKTPFIGGSNEVVVDLPAVSGTHDVSITAQGPVMLNSVVAPDAVTLSSATGVILDMNQEANDILAQSVTLIADGAVGQITDPIEMTVERFSANTTDGDIFLSQGIVGTATSVVAGGANNDVVVKSAAETLRIKVIAAQGNVTVRNAVGSLLDDNGGAVNISGQVVDLSGATGIGTTGDPLETTAVDLVATVTDSAAPIFIAETNGLNSVAAKTNAGDVTITFTGGPLQYTASTEVLSASGAAVTFETTSGNVKLDVVDAGAGDVMVTAPGAITDDTSDSLLDLRGGTVTLLAGTGIGALGNEIDTEVATLIATTTSGGVFIRETNALSLTASTLGGDIDVRTATADMTLGQVSATGLVTLHAGGAILDGNANTDNVSADTLDLVASSGIGTVGDGLETSVNDLTASGGAGGGLFLSNNKTLTLTSASATGGNVSVAAAGNLTLAGALTATGQDVVLSAIGELIDMNVVGDDITANLATLNAAKIGVSGDKIETRLTGITAATTSGGIFVSNTGTNLALVATALGQSANIDINTTGDIVLDTATAQGDTVKLRAGGAITDGNDPPPPTQVNITAKTLDIAAPGGIATTFNPLEVDVDQVATVDGGTNGASVTNAGPLLLTEAAIQSAGVGTLAFDAESITIEDIGDDMATLAANRSLELRTQTGDIVFLDSADTIETNGVGTITIQAGMITGSGGVAVLGNLKTAGGDILVTADKHITIGQLDAGSGDVTVQSLSGIILDGNGATINVIAGTTTLVGAAPTAREAELHEEFKIAEAAAASAEAAAKETSAEAFGSGSEIVAAATVQAQAAVNSAITLVATKQAIYDPLNQTASDLEIAIEVSSGIAFGLDIGATAAETAAAVAQVIPLTGDGGAATVASVIIIASKVADAAVLAETIAKDKIDTKKGNAETALTEAKGELAAARSTLTLATQTRNAFQESFSIADASAIKAGIVRDASARVRDQAVLARDQANVIGTFADPLGLQITGVINVTAGPTDSYLQVVGDTAVDLIQATGSVTLISTGVISDADAGGGADITGLGLTTIAVGGIGTAADPLETRVDTLNASNTTGGDIAIANTVGAPAALDITGISNVGGGDVIISNQGSTAAGQGITISGPVSAAGAGAGVTIDSGSPLTVAADVSAAGPVTLTAAETAGAGDDLTVNAGVTIESTGASVLLRAGDNINVASTATIKAVTDITITANFNDDAADTAGAEVVVAGSLIAPSALINVDPAADDDDTFIITPSVSTPITVDAEDGSDTLNFVADGLAVTILGNTITAAGRAAVTFNNFEFVNILNSGGDGSVTLLTAPGDADVMVLTGTGQGAGTFTLNGGIPISFSGTTSFTFNAGDMDDAITVSPFATSVLPWNVAVTIDGGAGTDRITYNNVVGLFDHTIVTATAPGAGHIDSPGVTSALNSQLVSFTNVEDITANANPGEDESLTVNHRDTSAVDTTSLLFDPAPGGDDLQLDGLFDMVIDTDNYVGLTINGRGGDDTFNVTPGPIPVRIDGGDPVGSTAGDLINFTPSSVFIIEPGPENDEGGFNAIGSQRVSWDHIEEISVTGGGPSVFLGTNGDDDITIIARDSSTHAAADGVQDFTVSLNNGPSILYLDSPVFFVDALGGDDDVVVREAAPNGAAWNVQLFVAQGTPGMPTGDQGDVFALETPGTQTVDFTPNPASFTIPTLPAGVTLTIPSPSGVDTAIVNDATNTSVISLTPFNLSVPLANFVFTSSPGGVDTILYNGLGGGDALTMHGSAFDDTFIINPSNGGSGSFRSDLSPTFDFTGADAITATGGSGGSDEVIVEGTNSNDVITASAATRMVTVTDSTGTTLNPVVLGAGIDIATIEAKKGDDLILASPDPVGGATVQFNIHGDLPNASDRLVVEDQGIGNTVQHHQGTDGRSGSVIVGAWPPVSYEGIEYIDILPLDDDSSSPTFGGTGSDGLGRIVVFHPDPFSQNNSFRNPTELPDLAQHTAKPNISPGGLADPFGPGFDLPGDVDWYRFIAPKTGTFRFDVLFDTVGTLANGQPGLPGDGLLRVDMFESDGTAIVRLPTETDANMQTIGVEEGLSYLLRVQGQTVDSINLYDINVVDLDLLGPQVFDPDGPGPLHAVQITDNPTYNLFDVKPISQGPTPLVHSLTVNIQDLPIRFPGFVYGALDADVSSAVGHYQVVGDHNGIVAISKVIVRNAPAVQGELATATIEIQFEQPLPDDRFTLTISDSVVDPGGNKLDGEGNAQEPQGTPAFPTGDTIAGGDFVARFTVDSRAEIGVAALGSVYVDTNGNNLFDPEAVNSDDTNEDIVYKLGFQTDNTFAGNFAAPGDVADGFDKLGSYGQVAGQYRWLIDTNNNGVADLVIADPAQVNGRPVAGNFDGNVANGDDVGLKDGTIWYLDTSHDFQVDTTLNGDMVGLPIVGDFDGDGIDDLGAWADDVFSLDLSADGIDGFTDQQFTFGFPGVREIPIAADFNGDGLDDIGLWNPDGGGVAPGEQSDWMILLSQPASNVQLDTGVFNGVDSISSANPQGTFLADDFVPVDPSQEYHLSGQARSGDGAGGQFEANNRQYFGFASYDSDQLQIVPFHVNRFANAADTQLAAPLNPGDTQIVLQDASGWANAGAAHHRSLAWYGYTNSDGYTYPDYTYTRNVASNLTTGLWSAGGIAGNVITLNQPWAGPAIPAGMAVRNTMSGGTYSYAALSYQSVPEQWTEYGATLSGSGMGLTQFRPGTAFIKPVMLTNFVAGSTNLINWRNVEVSVSTAAVPVTDRIVPNPQGAGNVIDFTPEPFGPDLYASYGDAFALPVVGNFDPPVVPASGSIDPVVVVGLNATNAVDAYDVDGSGTVEPRDALAVINYLNRHGSGAYGEGVQVEASGIQQSFGSMPDVNGDGRVEPQDALRVINRLNRLSRDAALQGEIAAGLSARVTAEDKDASLQAGDELAVLDASTRKLTQSDTEEVFSQWPADLAFDSESDEDEEDDLEQLVDLIALGL</sequence>
<evidence type="ECO:0000256" key="1">
    <source>
        <dbReference type="SAM" id="MobiDB-lite"/>
    </source>
</evidence>
<protein>
    <submittedName>
        <fullName evidence="2">Dockerin type I repeat protein</fullName>
    </submittedName>
</protein>
<dbReference type="EMBL" id="CP036262">
    <property type="protein sequence ID" value="QDS91754.1"/>
    <property type="molecule type" value="Genomic_DNA"/>
</dbReference>
<organism evidence="2 3">
    <name type="scientific">Roseimaritima multifibrata</name>
    <dbReference type="NCBI Taxonomy" id="1930274"/>
    <lineage>
        <taxon>Bacteria</taxon>
        <taxon>Pseudomonadati</taxon>
        <taxon>Planctomycetota</taxon>
        <taxon>Planctomycetia</taxon>
        <taxon>Pirellulales</taxon>
        <taxon>Pirellulaceae</taxon>
        <taxon>Roseimaritima</taxon>
    </lineage>
</organism>
<dbReference type="RefSeq" id="WP_145349885.1">
    <property type="nucleotide sequence ID" value="NZ_CP036262.1"/>
</dbReference>
<dbReference type="Pfam" id="PF00404">
    <property type="entry name" value="Dockerin_1"/>
    <property type="match status" value="1"/>
</dbReference>
<reference evidence="2 3" key="1">
    <citation type="submission" date="2019-02" db="EMBL/GenBank/DDBJ databases">
        <title>Deep-cultivation of Planctomycetes and their phenomic and genomic characterization uncovers novel biology.</title>
        <authorList>
            <person name="Wiegand S."/>
            <person name="Jogler M."/>
            <person name="Boedeker C."/>
            <person name="Pinto D."/>
            <person name="Vollmers J."/>
            <person name="Rivas-Marin E."/>
            <person name="Kohn T."/>
            <person name="Peeters S.H."/>
            <person name="Heuer A."/>
            <person name="Rast P."/>
            <person name="Oberbeckmann S."/>
            <person name="Bunk B."/>
            <person name="Jeske O."/>
            <person name="Meyerdierks A."/>
            <person name="Storesund J.E."/>
            <person name="Kallscheuer N."/>
            <person name="Luecker S."/>
            <person name="Lage O.M."/>
            <person name="Pohl T."/>
            <person name="Merkel B.J."/>
            <person name="Hornburger P."/>
            <person name="Mueller R.-W."/>
            <person name="Bruemmer F."/>
            <person name="Labrenz M."/>
            <person name="Spormann A.M."/>
            <person name="Op den Camp H."/>
            <person name="Overmann J."/>
            <person name="Amann R."/>
            <person name="Jetten M.S.M."/>
            <person name="Mascher T."/>
            <person name="Medema M.H."/>
            <person name="Devos D.P."/>
            <person name="Kaster A.-K."/>
            <person name="Ovreas L."/>
            <person name="Rohde M."/>
            <person name="Galperin M.Y."/>
            <person name="Jogler C."/>
        </authorList>
    </citation>
    <scope>NUCLEOTIDE SEQUENCE [LARGE SCALE GENOMIC DNA]</scope>
    <source>
        <strain evidence="2 3">FF011L</strain>
    </source>
</reference>
<evidence type="ECO:0000313" key="3">
    <source>
        <dbReference type="Proteomes" id="UP000320672"/>
    </source>
</evidence>
<evidence type="ECO:0000313" key="2">
    <source>
        <dbReference type="EMBL" id="QDS91754.1"/>
    </source>
</evidence>
<dbReference type="Proteomes" id="UP000320672">
    <property type="component" value="Chromosome"/>
</dbReference>